<dbReference type="EMBL" id="BMKS01000012">
    <property type="protein sequence ID" value="GGG43937.1"/>
    <property type="molecule type" value="Genomic_DNA"/>
</dbReference>
<dbReference type="AlphaFoldDB" id="A0A8J2ZDI3"/>
<accession>A0A8J2ZDI3</accession>
<reference evidence="1 2" key="1">
    <citation type="journal article" date="2014" name="Int. J. Syst. Evol. Microbiol.">
        <title>Complete genome sequence of Corynebacterium casei LMG S-19264T (=DSM 44701T), isolated from a smear-ripened cheese.</title>
        <authorList>
            <consortium name="US DOE Joint Genome Institute (JGI-PGF)"/>
            <person name="Walter F."/>
            <person name="Albersmeier A."/>
            <person name="Kalinowski J."/>
            <person name="Ruckert C."/>
        </authorList>
    </citation>
    <scope>NUCLEOTIDE SEQUENCE [LARGE SCALE GENOMIC DNA]</scope>
    <source>
        <strain evidence="1 2">CGMCC 1.16330</strain>
    </source>
</reference>
<sequence>MAEPMSRQEVDAALARAGLAQLTEAERASVTGATAHLQRLRARVRTPVLPLAAEPATVFAPLAPAGAPR</sequence>
<keyword evidence="2" id="KW-1185">Reference proteome</keyword>
<evidence type="ECO:0000313" key="2">
    <source>
        <dbReference type="Proteomes" id="UP000597507"/>
    </source>
</evidence>
<name>A0A8J2ZDI3_9PROT</name>
<proteinExistence type="predicted"/>
<comment type="caution">
    <text evidence="1">The sequence shown here is derived from an EMBL/GenBank/DDBJ whole genome shotgun (WGS) entry which is preliminary data.</text>
</comment>
<gene>
    <name evidence="1" type="ORF">GCM10010964_34160</name>
</gene>
<protein>
    <submittedName>
        <fullName evidence="1">Uncharacterized protein</fullName>
    </submittedName>
</protein>
<dbReference type="RefSeq" id="WP_229678093.1">
    <property type="nucleotide sequence ID" value="NZ_BMKS01000012.1"/>
</dbReference>
<evidence type="ECO:0000313" key="1">
    <source>
        <dbReference type="EMBL" id="GGG43937.1"/>
    </source>
</evidence>
<dbReference type="Proteomes" id="UP000597507">
    <property type="component" value="Unassembled WGS sequence"/>
</dbReference>
<organism evidence="1 2">
    <name type="scientific">Caldovatus sediminis</name>
    <dbReference type="NCBI Taxonomy" id="2041189"/>
    <lineage>
        <taxon>Bacteria</taxon>
        <taxon>Pseudomonadati</taxon>
        <taxon>Pseudomonadota</taxon>
        <taxon>Alphaproteobacteria</taxon>
        <taxon>Acetobacterales</taxon>
        <taxon>Roseomonadaceae</taxon>
        <taxon>Caldovatus</taxon>
    </lineage>
</organism>